<dbReference type="OrthoDB" id="666482at2"/>
<comment type="caution">
    <text evidence="1">The sequence shown here is derived from an EMBL/GenBank/DDBJ whole genome shotgun (WGS) entry which is preliminary data.</text>
</comment>
<dbReference type="RefSeq" id="WP_123846238.1">
    <property type="nucleotide sequence ID" value="NZ_RPDH01000001.1"/>
</dbReference>
<protein>
    <submittedName>
        <fullName evidence="1">Uncharacterized protein</fullName>
    </submittedName>
</protein>
<keyword evidence="2" id="KW-1185">Reference proteome</keyword>
<dbReference type="Proteomes" id="UP000278351">
    <property type="component" value="Unassembled WGS sequence"/>
</dbReference>
<accession>A0A3N4Q3C9</accession>
<organism evidence="1 2">
    <name type="scientific">Chitinophaga lutea</name>
    <dbReference type="NCBI Taxonomy" id="2488634"/>
    <lineage>
        <taxon>Bacteria</taxon>
        <taxon>Pseudomonadati</taxon>
        <taxon>Bacteroidota</taxon>
        <taxon>Chitinophagia</taxon>
        <taxon>Chitinophagales</taxon>
        <taxon>Chitinophagaceae</taxon>
        <taxon>Chitinophaga</taxon>
    </lineage>
</organism>
<gene>
    <name evidence="1" type="ORF">EGT74_09460</name>
</gene>
<dbReference type="PROSITE" id="PS51257">
    <property type="entry name" value="PROKAR_LIPOPROTEIN"/>
    <property type="match status" value="1"/>
</dbReference>
<dbReference type="AlphaFoldDB" id="A0A3N4Q3C9"/>
<name>A0A3N4Q3C9_9BACT</name>
<reference evidence="1 2" key="1">
    <citation type="submission" date="2018-11" db="EMBL/GenBank/DDBJ databases">
        <title>Chitinophaga lutea sp.nov., isolate from arsenic contaminated soil.</title>
        <authorList>
            <person name="Zong Y."/>
        </authorList>
    </citation>
    <scope>NUCLEOTIDE SEQUENCE [LARGE SCALE GENOMIC DNA]</scope>
    <source>
        <strain evidence="1 2">ZY74</strain>
    </source>
</reference>
<dbReference type="EMBL" id="RPDH01000001">
    <property type="protein sequence ID" value="RPE13719.1"/>
    <property type="molecule type" value="Genomic_DNA"/>
</dbReference>
<evidence type="ECO:0000313" key="2">
    <source>
        <dbReference type="Proteomes" id="UP000278351"/>
    </source>
</evidence>
<proteinExistence type="predicted"/>
<sequence>MKPPLLIAVVLLAGILSACKKEKSLEEPVKTGTCDYAPYSTGSTFAYEQVAIGAPDTFRYTMEVKGDSVVGGKTFRVLETDDGSGSMSLFRCGGGDYIQLADVSELTGTPSEPVQTIYLKDNLALGKTWEEEFIIDLPIIGEIPLTVTYTIIQRGTGKTVLGTNYKDVIGVRMDISADPFLPVTELSTNYYAKGVGLIQLDTDSDTTRLRSYTIR</sequence>
<evidence type="ECO:0000313" key="1">
    <source>
        <dbReference type="EMBL" id="RPE13719.1"/>
    </source>
</evidence>